<evidence type="ECO:0000313" key="4">
    <source>
        <dbReference type="Proteomes" id="UP001216907"/>
    </source>
</evidence>
<comment type="caution">
    <text evidence="3">The sequence shown here is derived from an EMBL/GenBank/DDBJ whole genome shotgun (WGS) entry which is preliminary data.</text>
</comment>
<reference evidence="3 4" key="1">
    <citation type="submission" date="2023-03" db="EMBL/GenBank/DDBJ databases">
        <title>Paludisphaera mucosa sp. nov. a novel planctomycete from northern fen.</title>
        <authorList>
            <person name="Ivanova A."/>
        </authorList>
    </citation>
    <scope>NUCLEOTIDE SEQUENCE [LARGE SCALE GENOMIC DNA]</scope>
    <source>
        <strain evidence="3 4">Pla2</strain>
    </source>
</reference>
<dbReference type="RefSeq" id="WP_277864171.1">
    <property type="nucleotide sequence ID" value="NZ_JARRAG010000002.1"/>
</dbReference>
<evidence type="ECO:0000256" key="1">
    <source>
        <dbReference type="SAM" id="MobiDB-lite"/>
    </source>
</evidence>
<feature type="domain" description="DZANK-type" evidence="2">
    <location>
        <begin position="4"/>
        <end position="97"/>
    </location>
</feature>
<sequence>MWDCPKCRSKVDDSFEVCWSCGTTVDGVEDPDFVTADEADPTPDEPLPEEETLAEEVDGEGPFAELAGEPLPEPGEWDCPKCGSKVDDSFEVCWACGTTADGVEDPGFVTADEAEPILDEVLPEVVDVDDPFAELAGEPLPELAECFMASNPIEAKFVADQLMEEGIPAIADRIDVNMVMGGFKPQMWGYGPKVRVRKEDLPRAQRWLKGYEERRRRRQVLD</sequence>
<organism evidence="3 4">
    <name type="scientific">Paludisphaera mucosa</name>
    <dbReference type="NCBI Taxonomy" id="3030827"/>
    <lineage>
        <taxon>Bacteria</taxon>
        <taxon>Pseudomonadati</taxon>
        <taxon>Planctomycetota</taxon>
        <taxon>Planctomycetia</taxon>
        <taxon>Isosphaerales</taxon>
        <taxon>Isosphaeraceae</taxon>
        <taxon>Paludisphaera</taxon>
    </lineage>
</organism>
<proteinExistence type="predicted"/>
<protein>
    <submittedName>
        <fullName evidence="3">Zinc ribbon domain-containing protein</fullName>
    </submittedName>
</protein>
<accession>A0ABT6FK74</accession>
<gene>
    <name evidence="3" type="ORF">PZE19_29410</name>
</gene>
<dbReference type="Pfam" id="PF12773">
    <property type="entry name" value="DZR"/>
    <property type="match status" value="1"/>
</dbReference>
<name>A0ABT6FK74_9BACT</name>
<dbReference type="InterPro" id="IPR025874">
    <property type="entry name" value="DZR"/>
</dbReference>
<feature type="region of interest" description="Disordered" evidence="1">
    <location>
        <begin position="29"/>
        <end position="52"/>
    </location>
</feature>
<evidence type="ECO:0000259" key="2">
    <source>
        <dbReference type="Pfam" id="PF12773"/>
    </source>
</evidence>
<dbReference type="EMBL" id="JARRAG010000002">
    <property type="protein sequence ID" value="MDG3007901.1"/>
    <property type="molecule type" value="Genomic_DNA"/>
</dbReference>
<keyword evidence="4" id="KW-1185">Reference proteome</keyword>
<evidence type="ECO:0000313" key="3">
    <source>
        <dbReference type="EMBL" id="MDG3007901.1"/>
    </source>
</evidence>
<dbReference type="Proteomes" id="UP001216907">
    <property type="component" value="Unassembled WGS sequence"/>
</dbReference>